<dbReference type="EMBL" id="PFWT01000007">
    <property type="protein sequence ID" value="PJA46846.1"/>
    <property type="molecule type" value="Genomic_DNA"/>
</dbReference>
<dbReference type="AlphaFoldDB" id="A0A2M7XGI7"/>
<protein>
    <submittedName>
        <fullName evidence="1">Uncharacterized protein</fullName>
    </submittedName>
</protein>
<organism evidence="1 2">
    <name type="scientific">Candidatus Uhrbacteria bacterium CG_4_9_14_3_um_filter_41_35</name>
    <dbReference type="NCBI Taxonomy" id="1975034"/>
    <lineage>
        <taxon>Bacteria</taxon>
        <taxon>Candidatus Uhriibacteriota</taxon>
    </lineage>
</organism>
<dbReference type="Proteomes" id="UP000231263">
    <property type="component" value="Unassembled WGS sequence"/>
</dbReference>
<evidence type="ECO:0000313" key="2">
    <source>
        <dbReference type="Proteomes" id="UP000231263"/>
    </source>
</evidence>
<proteinExistence type="predicted"/>
<sequence>MNEKNLKRLIRLAERTGDRLIVAGEGDEEPMVIMGLDDYELMFDLISGESNNTCSKGESCCGRNDQENCCMVSEEDFQDEMYMNNNNFDEFEPEIQINENPHSLVTEQPQTEKRTDNEHTNELEQRMKAKREMVAEEHFEDEDLELPEAIFAPLIQEKVYEPEKDVVLEELKNKKSSEILPAEFDNEEQFYLEPIE</sequence>
<evidence type="ECO:0000313" key="1">
    <source>
        <dbReference type="EMBL" id="PJA46846.1"/>
    </source>
</evidence>
<reference evidence="2" key="1">
    <citation type="submission" date="2017-09" db="EMBL/GenBank/DDBJ databases">
        <title>Depth-based differentiation of microbial function through sediment-hosted aquifers and enrichment of novel symbionts in the deep terrestrial subsurface.</title>
        <authorList>
            <person name="Probst A.J."/>
            <person name="Ladd B."/>
            <person name="Jarett J.K."/>
            <person name="Geller-Mcgrath D.E."/>
            <person name="Sieber C.M.K."/>
            <person name="Emerson J.B."/>
            <person name="Anantharaman K."/>
            <person name="Thomas B.C."/>
            <person name="Malmstrom R."/>
            <person name="Stieglmeier M."/>
            <person name="Klingl A."/>
            <person name="Woyke T."/>
            <person name="Ryan C.M."/>
            <person name="Banfield J.F."/>
        </authorList>
    </citation>
    <scope>NUCLEOTIDE SEQUENCE [LARGE SCALE GENOMIC DNA]</scope>
</reference>
<accession>A0A2M7XGI7</accession>
<comment type="caution">
    <text evidence="1">The sequence shown here is derived from an EMBL/GenBank/DDBJ whole genome shotgun (WGS) entry which is preliminary data.</text>
</comment>
<name>A0A2M7XGI7_9BACT</name>
<gene>
    <name evidence="1" type="ORF">CO173_01325</name>
</gene>